<dbReference type="AlphaFoldDB" id="A0A4U5MS13"/>
<protein>
    <recommendedName>
        <fullName evidence="1">eIF3h C-terminal domain-containing protein</fullName>
    </recommendedName>
</protein>
<sequence length="234" mass="26511">MLFAFQQSSTHAVALIYDPLRNKEGKFALRAYVLSENAEGLMENGDWSPASVMANGIDFGNFLEELEVVIKNSHLANVLLAQLAKSGIVKMEQRQGFQPAPTNLRMSRLDDIEKCVRLMVKDVDIMQQVVNHHRKFSHDAFRAQIARENLTKRMEMENRIREEEGDELLTSEEMKELLKDLKRAEYGSGTGLLDTFVQLKNASTRAEFVATTCAEDMAKVQLLDDSAQEEEQQA</sequence>
<reference evidence="2 3" key="1">
    <citation type="journal article" date="2015" name="Genome Biol.">
        <title>Comparative genomics of Steinernema reveals deeply conserved gene regulatory networks.</title>
        <authorList>
            <person name="Dillman A.R."/>
            <person name="Macchietto M."/>
            <person name="Porter C.F."/>
            <person name="Rogers A."/>
            <person name="Williams B."/>
            <person name="Antoshechkin I."/>
            <person name="Lee M.M."/>
            <person name="Goodwin Z."/>
            <person name="Lu X."/>
            <person name="Lewis E.E."/>
            <person name="Goodrich-Blair H."/>
            <person name="Stock S.P."/>
            <person name="Adams B.J."/>
            <person name="Sternberg P.W."/>
            <person name="Mortazavi A."/>
        </authorList>
    </citation>
    <scope>NUCLEOTIDE SEQUENCE [LARGE SCALE GENOMIC DNA]</scope>
    <source>
        <strain evidence="2 3">ALL</strain>
    </source>
</reference>
<dbReference type="Proteomes" id="UP000298663">
    <property type="component" value="Unassembled WGS sequence"/>
</dbReference>
<feature type="domain" description="eIF3h C-terminal" evidence="1">
    <location>
        <begin position="24"/>
        <end position="182"/>
    </location>
</feature>
<dbReference type="EMBL" id="AZBU02000006">
    <property type="protein sequence ID" value="TKR72292.1"/>
    <property type="molecule type" value="Genomic_DNA"/>
</dbReference>
<dbReference type="STRING" id="34508.A0A4U5MS13"/>
<gene>
    <name evidence="2" type="ORF">L596_019764</name>
</gene>
<keyword evidence="3" id="KW-1185">Reference proteome</keyword>
<name>A0A4U5MS13_STECR</name>
<evidence type="ECO:0000313" key="2">
    <source>
        <dbReference type="EMBL" id="TKR72292.1"/>
    </source>
</evidence>
<proteinExistence type="predicted"/>
<evidence type="ECO:0000313" key="3">
    <source>
        <dbReference type="Proteomes" id="UP000298663"/>
    </source>
</evidence>
<organism evidence="2 3">
    <name type="scientific">Steinernema carpocapsae</name>
    <name type="common">Entomopathogenic nematode</name>
    <dbReference type="NCBI Taxonomy" id="34508"/>
    <lineage>
        <taxon>Eukaryota</taxon>
        <taxon>Metazoa</taxon>
        <taxon>Ecdysozoa</taxon>
        <taxon>Nematoda</taxon>
        <taxon>Chromadorea</taxon>
        <taxon>Rhabditida</taxon>
        <taxon>Tylenchina</taxon>
        <taxon>Panagrolaimomorpha</taxon>
        <taxon>Strongyloidoidea</taxon>
        <taxon>Steinernematidae</taxon>
        <taxon>Steinernema</taxon>
    </lineage>
</organism>
<evidence type="ECO:0000259" key="1">
    <source>
        <dbReference type="Pfam" id="PF19445"/>
    </source>
</evidence>
<comment type="caution">
    <text evidence="2">The sequence shown here is derived from an EMBL/GenBank/DDBJ whole genome shotgun (WGS) entry which is preliminary data.</text>
</comment>
<dbReference type="Gene3D" id="3.40.140.10">
    <property type="entry name" value="Cytidine Deaminase, domain 2"/>
    <property type="match status" value="1"/>
</dbReference>
<dbReference type="InterPro" id="IPR045810">
    <property type="entry name" value="eIF3h_C"/>
</dbReference>
<dbReference type="OrthoDB" id="10265695at2759"/>
<accession>A0A4U5MS13</accession>
<dbReference type="Pfam" id="PF19445">
    <property type="entry name" value="eIF3h_C"/>
    <property type="match status" value="1"/>
</dbReference>
<reference evidence="2 3" key="2">
    <citation type="journal article" date="2019" name="G3 (Bethesda)">
        <title>Hybrid Assembly of the Genome of the Entomopathogenic Nematode Steinernema carpocapsae Identifies the X-Chromosome.</title>
        <authorList>
            <person name="Serra L."/>
            <person name="Macchietto M."/>
            <person name="Macias-Munoz A."/>
            <person name="McGill C.J."/>
            <person name="Rodriguez I.M."/>
            <person name="Rodriguez B."/>
            <person name="Murad R."/>
            <person name="Mortazavi A."/>
        </authorList>
    </citation>
    <scope>NUCLEOTIDE SEQUENCE [LARGE SCALE GENOMIC DNA]</scope>
    <source>
        <strain evidence="2 3">ALL</strain>
    </source>
</reference>